<comment type="caution">
    <text evidence="1">The sequence shown here is derived from an EMBL/GenBank/DDBJ whole genome shotgun (WGS) entry which is preliminary data.</text>
</comment>
<protein>
    <submittedName>
        <fullName evidence="1">Uncharacterized protein</fullName>
    </submittedName>
</protein>
<evidence type="ECO:0000313" key="1">
    <source>
        <dbReference type="EMBL" id="OWV01620.1"/>
    </source>
</evidence>
<dbReference type="AlphaFoldDB" id="A0A246RFY6"/>
<name>A0A246RFY6_9ACTN</name>
<gene>
    <name evidence="1" type="ORF">B5D80_25820</name>
</gene>
<dbReference type="Proteomes" id="UP000197174">
    <property type="component" value="Unassembled WGS sequence"/>
</dbReference>
<dbReference type="EMBL" id="MZMV01000057">
    <property type="protein sequence ID" value="OWV01620.1"/>
    <property type="molecule type" value="Genomic_DNA"/>
</dbReference>
<reference evidence="1 2" key="1">
    <citation type="submission" date="2017-03" db="EMBL/GenBank/DDBJ databases">
        <title>Whole genome sequence of Micromonospora wenchangensis, isolated from mangrove soil.</title>
        <authorList>
            <person name="Yang H."/>
        </authorList>
    </citation>
    <scope>NUCLEOTIDE SEQUENCE [LARGE SCALE GENOMIC DNA]</scope>
    <source>
        <strain evidence="1 2">CCTCC AA 2012002</strain>
    </source>
</reference>
<dbReference type="OrthoDB" id="3399746at2"/>
<keyword evidence="2" id="KW-1185">Reference proteome</keyword>
<evidence type="ECO:0000313" key="2">
    <source>
        <dbReference type="Proteomes" id="UP000197174"/>
    </source>
</evidence>
<organism evidence="1 2">
    <name type="scientific">Micromonospora wenchangensis</name>
    <dbReference type="NCBI Taxonomy" id="1185415"/>
    <lineage>
        <taxon>Bacteria</taxon>
        <taxon>Bacillati</taxon>
        <taxon>Actinomycetota</taxon>
        <taxon>Actinomycetes</taxon>
        <taxon>Micromonosporales</taxon>
        <taxon>Micromonosporaceae</taxon>
        <taxon>Micromonospora</taxon>
    </lineage>
</organism>
<sequence>MPTVKNPPSLPVVLFTVADAMARNALPLPAKVEASDKFGLELDFPTHVDLRRWARYMRLPVEQWHSQPYQRDDVPKVLTNVHGHWRGVRVRLHCCEPTTDTPAEFLPAVAA</sequence>
<accession>A0A246RFY6</accession>
<proteinExistence type="predicted"/>